<reference evidence="2 3" key="1">
    <citation type="submission" date="2016-07" db="EMBL/GenBank/DDBJ databases">
        <title>Pervasive Adenine N6-methylation of Active Genes in Fungi.</title>
        <authorList>
            <consortium name="DOE Joint Genome Institute"/>
            <person name="Mondo S.J."/>
            <person name="Dannebaum R.O."/>
            <person name="Kuo R.C."/>
            <person name="Labutti K."/>
            <person name="Haridas S."/>
            <person name="Kuo A."/>
            <person name="Salamov A."/>
            <person name="Ahrendt S.R."/>
            <person name="Lipzen A."/>
            <person name="Sullivan W."/>
            <person name="Andreopoulos W.B."/>
            <person name="Clum A."/>
            <person name="Lindquist E."/>
            <person name="Daum C."/>
            <person name="Ramamoorthy G.K."/>
            <person name="Gryganskyi A."/>
            <person name="Culley D."/>
            <person name="Magnuson J.K."/>
            <person name="James T.Y."/>
            <person name="O'Malley M.A."/>
            <person name="Stajich J.E."/>
            <person name="Spatafora J.W."/>
            <person name="Visel A."/>
            <person name="Grigoriev I.V."/>
        </authorList>
    </citation>
    <scope>NUCLEOTIDE SEQUENCE [LARGE SCALE GENOMIC DNA]</scope>
    <source>
        <strain evidence="2 3">JEL800</strain>
    </source>
</reference>
<comment type="caution">
    <text evidence="2">The sequence shown here is derived from an EMBL/GenBank/DDBJ whole genome shotgun (WGS) entry which is preliminary data.</text>
</comment>
<protein>
    <submittedName>
        <fullName evidence="2">Uncharacterized protein</fullName>
    </submittedName>
</protein>
<gene>
    <name evidence="2" type="ORF">BCR33DRAFT_262401</name>
</gene>
<dbReference type="EMBL" id="MCGO01000025">
    <property type="protein sequence ID" value="ORY43489.1"/>
    <property type="molecule type" value="Genomic_DNA"/>
</dbReference>
<evidence type="ECO:0000256" key="1">
    <source>
        <dbReference type="SAM" id="MobiDB-lite"/>
    </source>
</evidence>
<proteinExistence type="predicted"/>
<evidence type="ECO:0000313" key="2">
    <source>
        <dbReference type="EMBL" id="ORY43489.1"/>
    </source>
</evidence>
<name>A0A1Y2C8Y3_9FUNG</name>
<evidence type="ECO:0000313" key="3">
    <source>
        <dbReference type="Proteomes" id="UP000193642"/>
    </source>
</evidence>
<accession>A0A1Y2C8Y3</accession>
<sequence length="145" mass="16252">MKPTRSPSPLSTQPTVWKNETRSRTKSSTDTLTAEIDVLYSQPPDFVSIRNDPFRLNNANAIDKQDSCCVNLDFNDIDQLPATPRSDITLRKQSSLKHLFMSAKLSDAIIEIGTSITPPPPQHQQNLQKKTINQNKNICTQSQTS</sequence>
<feature type="region of interest" description="Disordered" evidence="1">
    <location>
        <begin position="1"/>
        <end position="30"/>
    </location>
</feature>
<dbReference type="AlphaFoldDB" id="A0A1Y2C8Y3"/>
<feature type="compositionally biased region" description="Polar residues" evidence="1">
    <location>
        <begin position="1"/>
        <end position="18"/>
    </location>
</feature>
<dbReference type="Proteomes" id="UP000193642">
    <property type="component" value="Unassembled WGS sequence"/>
</dbReference>
<keyword evidence="3" id="KW-1185">Reference proteome</keyword>
<organism evidence="2 3">
    <name type="scientific">Rhizoclosmatium globosum</name>
    <dbReference type="NCBI Taxonomy" id="329046"/>
    <lineage>
        <taxon>Eukaryota</taxon>
        <taxon>Fungi</taxon>
        <taxon>Fungi incertae sedis</taxon>
        <taxon>Chytridiomycota</taxon>
        <taxon>Chytridiomycota incertae sedis</taxon>
        <taxon>Chytridiomycetes</taxon>
        <taxon>Chytridiales</taxon>
        <taxon>Chytriomycetaceae</taxon>
        <taxon>Rhizoclosmatium</taxon>
    </lineage>
</organism>